<dbReference type="PANTHER" id="PTHR45947">
    <property type="entry name" value="SULFOQUINOVOSYL TRANSFERASE SQD2"/>
    <property type="match status" value="1"/>
</dbReference>
<gene>
    <name evidence="5" type="ORF">HDA43_005867</name>
</gene>
<organism evidence="5 6">
    <name type="scientific">Streptosporangium sandarakinum</name>
    <dbReference type="NCBI Taxonomy" id="1260955"/>
    <lineage>
        <taxon>Bacteria</taxon>
        <taxon>Bacillati</taxon>
        <taxon>Actinomycetota</taxon>
        <taxon>Actinomycetes</taxon>
        <taxon>Streptosporangiales</taxon>
        <taxon>Streptosporangiaceae</taxon>
        <taxon>Streptosporangium</taxon>
    </lineage>
</organism>
<dbReference type="Proteomes" id="UP000576393">
    <property type="component" value="Unassembled WGS sequence"/>
</dbReference>
<dbReference type="AlphaFoldDB" id="A0A852V6B6"/>
<dbReference type="GO" id="GO:1901137">
    <property type="term" value="P:carbohydrate derivative biosynthetic process"/>
    <property type="evidence" value="ECO:0007669"/>
    <property type="project" value="UniProtKB-ARBA"/>
</dbReference>
<keyword evidence="2 5" id="KW-0808">Transferase</keyword>
<dbReference type="SUPFAM" id="SSF53756">
    <property type="entry name" value="UDP-Glycosyltransferase/glycogen phosphorylase"/>
    <property type="match status" value="1"/>
</dbReference>
<evidence type="ECO:0000313" key="5">
    <source>
        <dbReference type="EMBL" id="NYF43640.1"/>
    </source>
</evidence>
<dbReference type="InterPro" id="IPR001296">
    <property type="entry name" value="Glyco_trans_1"/>
</dbReference>
<evidence type="ECO:0000256" key="1">
    <source>
        <dbReference type="ARBA" id="ARBA00022676"/>
    </source>
</evidence>
<dbReference type="InterPro" id="IPR028098">
    <property type="entry name" value="Glyco_trans_4-like_N"/>
</dbReference>
<dbReference type="Pfam" id="PF00534">
    <property type="entry name" value="Glycos_transf_1"/>
    <property type="match status" value="1"/>
</dbReference>
<feature type="domain" description="Glycosyltransferase subfamily 4-like N-terminal" evidence="4">
    <location>
        <begin position="29"/>
        <end position="160"/>
    </location>
</feature>
<evidence type="ECO:0000313" key="6">
    <source>
        <dbReference type="Proteomes" id="UP000576393"/>
    </source>
</evidence>
<keyword evidence="6" id="KW-1185">Reference proteome</keyword>
<feature type="domain" description="Glycosyl transferase family 1" evidence="3">
    <location>
        <begin position="190"/>
        <end position="352"/>
    </location>
</feature>
<sequence>MKEQREDPPARGGAVSGAHVCEVIKTLDVGGAEVLLVERLLATPPSGRRYTVVCMTAATAELTGRLRAAGIRVVDLTSRPRPLRPVHLVREIRRLEPDVLNIHSPLPASLLRPASRLWRTRPVLISTVHNVRYRPLTMALDQATAWLDSRTVAVSPQVAAARTSARARNLSVRVHGVRVEEQRRRALQAERTRREWDVPEGAFLIVHAANLRPQKNHALLVEAAAKVIAREPRAMFLLAGSGPLHAPVARRVAELGLDGVRLVGHVAEAGHLVAAADLLVLSSDYEGLPVVVMEALAAGVPVVSTAVGGVPDLVEHERNGLLTRPGDPDALAAGILRAMRPEVHARLREGARDSAGLMDIGRAAEWFDRLYDEVCS</sequence>
<dbReference type="GO" id="GO:0016757">
    <property type="term" value="F:glycosyltransferase activity"/>
    <property type="evidence" value="ECO:0007669"/>
    <property type="project" value="UniProtKB-KW"/>
</dbReference>
<name>A0A852V6B6_9ACTN</name>
<accession>A0A852V6B6</accession>
<dbReference type="PANTHER" id="PTHR45947:SF3">
    <property type="entry name" value="SULFOQUINOVOSYL TRANSFERASE SQD2"/>
    <property type="match status" value="1"/>
</dbReference>
<dbReference type="RefSeq" id="WP_179827260.1">
    <property type="nucleotide sequence ID" value="NZ_JACCCO010000003.1"/>
</dbReference>
<reference evidence="5 6" key="1">
    <citation type="submission" date="2020-07" db="EMBL/GenBank/DDBJ databases">
        <title>Sequencing the genomes of 1000 actinobacteria strains.</title>
        <authorList>
            <person name="Klenk H.-P."/>
        </authorList>
    </citation>
    <scope>NUCLEOTIDE SEQUENCE [LARGE SCALE GENOMIC DNA]</scope>
    <source>
        <strain evidence="5 6">DSM 45763</strain>
    </source>
</reference>
<dbReference type="InterPro" id="IPR050194">
    <property type="entry name" value="Glycosyltransferase_grp1"/>
</dbReference>
<evidence type="ECO:0000259" key="3">
    <source>
        <dbReference type="Pfam" id="PF00534"/>
    </source>
</evidence>
<evidence type="ECO:0000256" key="2">
    <source>
        <dbReference type="ARBA" id="ARBA00022679"/>
    </source>
</evidence>
<evidence type="ECO:0000259" key="4">
    <source>
        <dbReference type="Pfam" id="PF13439"/>
    </source>
</evidence>
<dbReference type="EMBL" id="JACCCO010000003">
    <property type="protein sequence ID" value="NYF43640.1"/>
    <property type="molecule type" value="Genomic_DNA"/>
</dbReference>
<comment type="caution">
    <text evidence="5">The sequence shown here is derived from an EMBL/GenBank/DDBJ whole genome shotgun (WGS) entry which is preliminary data.</text>
</comment>
<protein>
    <submittedName>
        <fullName evidence="5">Glycosyltransferase involved in cell wall biosynthesis</fullName>
    </submittedName>
</protein>
<proteinExistence type="predicted"/>
<dbReference type="Gene3D" id="3.40.50.2000">
    <property type="entry name" value="Glycogen Phosphorylase B"/>
    <property type="match status" value="2"/>
</dbReference>
<keyword evidence="1" id="KW-0328">Glycosyltransferase</keyword>
<dbReference type="Pfam" id="PF13439">
    <property type="entry name" value="Glyco_transf_4"/>
    <property type="match status" value="1"/>
</dbReference>